<dbReference type="InterPro" id="IPR036388">
    <property type="entry name" value="WH-like_DNA-bd_sf"/>
</dbReference>
<dbReference type="InterPro" id="IPR008920">
    <property type="entry name" value="TF_FadR/GntR_C"/>
</dbReference>
<dbReference type="EMBL" id="AY392424">
    <property type="protein sequence ID" value="AAR05111.3"/>
    <property type="molecule type" value="Genomic_DNA"/>
</dbReference>
<dbReference type="PROSITE" id="PS50949">
    <property type="entry name" value="HTH_GNTR"/>
    <property type="match status" value="1"/>
</dbReference>
<dbReference type="SUPFAM" id="SSF48008">
    <property type="entry name" value="GntR ligand-binding domain-like"/>
    <property type="match status" value="1"/>
</dbReference>
<evidence type="ECO:0000256" key="4">
    <source>
        <dbReference type="SAM" id="MobiDB-lite"/>
    </source>
</evidence>
<dbReference type="AlphaFoldDB" id="Q6TML5"/>
<dbReference type="Gene3D" id="1.10.10.10">
    <property type="entry name" value="Winged helix-like DNA-binding domain superfamily/Winged helix DNA-binding domain"/>
    <property type="match status" value="1"/>
</dbReference>
<reference evidence="6" key="1">
    <citation type="journal article" date="2005" name="Appl. Environ. Microbiol.">
        <title>Web-type evolution of rhodococcus gene clusters associated with utilization of naphthalene.</title>
        <authorList>
            <person name="Kulakov L.A."/>
            <person name="Chen S."/>
            <person name="Allen C.C."/>
            <person name="Larkin M.J."/>
        </authorList>
    </citation>
    <scope>NUCLEOTIDE SEQUENCE</scope>
    <source>
        <strain evidence="6">P200</strain>
    </source>
</reference>
<dbReference type="SMART" id="SM00895">
    <property type="entry name" value="FCD"/>
    <property type="match status" value="1"/>
</dbReference>
<gene>
    <name evidence="6" type="primary">narR1</name>
</gene>
<dbReference type="PANTHER" id="PTHR43537:SF24">
    <property type="entry name" value="GLUCONATE OPERON TRANSCRIPTIONAL REPRESSOR"/>
    <property type="match status" value="1"/>
</dbReference>
<dbReference type="GO" id="GO:0003700">
    <property type="term" value="F:DNA-binding transcription factor activity"/>
    <property type="evidence" value="ECO:0007669"/>
    <property type="project" value="InterPro"/>
</dbReference>
<keyword evidence="3" id="KW-0804">Transcription</keyword>
<dbReference type="GO" id="GO:0003677">
    <property type="term" value="F:DNA binding"/>
    <property type="evidence" value="ECO:0007669"/>
    <property type="project" value="UniProtKB-KW"/>
</dbReference>
<proteinExistence type="predicted"/>
<organism evidence="6">
    <name type="scientific">Rhodococcus sp. P200</name>
    <dbReference type="NCBI Taxonomy" id="251638"/>
    <lineage>
        <taxon>Bacteria</taxon>
        <taxon>Bacillati</taxon>
        <taxon>Actinomycetota</taxon>
        <taxon>Actinomycetes</taxon>
        <taxon>Mycobacteriales</taxon>
        <taxon>Nocardiaceae</taxon>
        <taxon>Rhodococcus</taxon>
    </lineage>
</organism>
<dbReference type="Pfam" id="PF07729">
    <property type="entry name" value="FCD"/>
    <property type="match status" value="1"/>
</dbReference>
<dbReference type="CDD" id="cd07377">
    <property type="entry name" value="WHTH_GntR"/>
    <property type="match status" value="1"/>
</dbReference>
<name>Q6TML5_9NOCA</name>
<evidence type="ECO:0000256" key="3">
    <source>
        <dbReference type="ARBA" id="ARBA00023163"/>
    </source>
</evidence>
<dbReference type="SMART" id="SM00345">
    <property type="entry name" value="HTH_GNTR"/>
    <property type="match status" value="1"/>
</dbReference>
<feature type="region of interest" description="Disordered" evidence="4">
    <location>
        <begin position="203"/>
        <end position="245"/>
    </location>
</feature>
<evidence type="ECO:0000256" key="2">
    <source>
        <dbReference type="ARBA" id="ARBA00023125"/>
    </source>
</evidence>
<evidence type="ECO:0000313" key="6">
    <source>
        <dbReference type="EMBL" id="AAR05111.3"/>
    </source>
</evidence>
<dbReference type="Gene3D" id="1.20.120.530">
    <property type="entry name" value="GntR ligand-binding domain-like"/>
    <property type="match status" value="1"/>
</dbReference>
<dbReference type="PRINTS" id="PR00035">
    <property type="entry name" value="HTHGNTR"/>
</dbReference>
<keyword evidence="2" id="KW-0238">DNA-binding</keyword>
<evidence type="ECO:0000259" key="5">
    <source>
        <dbReference type="PROSITE" id="PS50949"/>
    </source>
</evidence>
<dbReference type="PANTHER" id="PTHR43537">
    <property type="entry name" value="TRANSCRIPTIONAL REGULATOR, GNTR FAMILY"/>
    <property type="match status" value="1"/>
</dbReference>
<dbReference type="InterPro" id="IPR000524">
    <property type="entry name" value="Tscrpt_reg_HTH_GntR"/>
</dbReference>
<dbReference type="Pfam" id="PF00392">
    <property type="entry name" value="GntR"/>
    <property type="match status" value="1"/>
</dbReference>
<dbReference type="SUPFAM" id="SSF46785">
    <property type="entry name" value="Winged helix' DNA-binding domain"/>
    <property type="match status" value="1"/>
</dbReference>
<dbReference type="InterPro" id="IPR036390">
    <property type="entry name" value="WH_DNA-bd_sf"/>
</dbReference>
<keyword evidence="1" id="KW-0805">Transcription regulation</keyword>
<feature type="domain" description="HTH gntR-type" evidence="5">
    <location>
        <begin position="6"/>
        <end position="73"/>
    </location>
</feature>
<protein>
    <submittedName>
        <fullName evidence="6">Putative naphthalene degradation regulator protein</fullName>
    </submittedName>
</protein>
<evidence type="ECO:0000256" key="1">
    <source>
        <dbReference type="ARBA" id="ARBA00023015"/>
    </source>
</evidence>
<dbReference type="InterPro" id="IPR011711">
    <property type="entry name" value="GntR_C"/>
</dbReference>
<accession>Q6TML5</accession>
<sequence>MVSQRLNRSGQAYEQLTAEILRGRWQPGDTLSTYALSEELQISRTPISEALKRLESEGLVEIIPQVGCRVVRPSSTAVTELFAIRGVLEGLAAEAAAKAMSAKQLAELGGVLERMEVAIDRADEVAYGDLNYQFHLKIIEGSGMPRLIQTVEGLWSLLRYQLARLPFAGDQMGESMAKSRIEHRAIFEALERRGAKRARTFAEQHTVGAATASSPTWRVSPPRGEEERSHDTAVGIDRSCPRRHV</sequence>